<keyword evidence="6" id="KW-1185">Reference proteome</keyword>
<feature type="domain" description="Response regulatory" evidence="2">
    <location>
        <begin position="16"/>
        <end position="130"/>
    </location>
</feature>
<dbReference type="PANTHER" id="PTHR43228:SF1">
    <property type="entry name" value="TWO-COMPONENT RESPONSE REGULATOR ARR22"/>
    <property type="match status" value="1"/>
</dbReference>
<name>A0A1D7TJ93_9BACT</name>
<sequence>MENSIDQLIAWSKELNVLYVEDDLALREEVSLFLSDIFKRVDLAPNGQEGLEKLAQNDYHLVITDIRMPIMDGIEMIEAIKERYPKQPILVTSAHNESEYLIKLINLGIQYYITKPLQSDQILKVLYTIMERIYYEKALVQYKQDLEIAHEKLKHFTHLQADSLSAQSATLKAYKEALDKATMVSLTDKNGIFTDVNENFCKTTGYSKEELIGKTHHLISHPSTSKAVYEELWQTILAKKTWQGLIINQTKDLRMLYHYTTVVPIVNTEGEISEFISICQDLTKLHALREQQNSENLSLALSLNEASFLKQIPFPCALMSNDMIFHSYNKLFETLVNNHSDEHLLLKLTQEALTLKEVVDFEEMEYFDSIEAIKGNWSYEGDITFKGVLKSITHMLEILVKISPYEPNRYLICIVKQEEFELCCQVQER</sequence>
<evidence type="ECO:0000313" key="5">
    <source>
        <dbReference type="EMBL" id="AOO64934.1"/>
    </source>
</evidence>
<dbReference type="SUPFAM" id="SSF55785">
    <property type="entry name" value="PYP-like sensor domain (PAS domain)"/>
    <property type="match status" value="1"/>
</dbReference>
<reference evidence="6" key="1">
    <citation type="submission" date="2016-08" db="EMBL/GenBank/DDBJ databases">
        <title>Complete genome sequence of the organohalide-respiring Epsilonproteobacterium Sulfurospirillum halorespirans.</title>
        <authorList>
            <person name="Goris T."/>
            <person name="Zimmermann J."/>
            <person name="Schenz B."/>
            <person name="Lemos M."/>
            <person name="Hackermueller J."/>
            <person name="Diekert G."/>
        </authorList>
    </citation>
    <scope>NUCLEOTIDE SEQUENCE [LARGE SCALE GENOMIC DNA]</scope>
    <source>
        <strain>DSM 13726</strain>
        <strain evidence="6">PCE-M2</strain>
    </source>
</reference>
<dbReference type="NCBIfam" id="TIGR00229">
    <property type="entry name" value="sensory_box"/>
    <property type="match status" value="1"/>
</dbReference>
<dbReference type="PANTHER" id="PTHR43228">
    <property type="entry name" value="TWO-COMPONENT RESPONSE REGULATOR"/>
    <property type="match status" value="1"/>
</dbReference>
<proteinExistence type="predicted"/>
<dbReference type="GO" id="GO:0006355">
    <property type="term" value="P:regulation of DNA-templated transcription"/>
    <property type="evidence" value="ECO:0007669"/>
    <property type="project" value="InterPro"/>
</dbReference>
<dbReference type="InterPro" id="IPR013767">
    <property type="entry name" value="PAS_fold"/>
</dbReference>
<dbReference type="InterPro" id="IPR011006">
    <property type="entry name" value="CheY-like_superfamily"/>
</dbReference>
<accession>A0A1D7TJ93</accession>
<evidence type="ECO:0000259" key="4">
    <source>
        <dbReference type="PROSITE" id="PS50113"/>
    </source>
</evidence>
<keyword evidence="1" id="KW-0597">Phosphoprotein</keyword>
<dbReference type="PROSITE" id="PS50112">
    <property type="entry name" value="PAS"/>
    <property type="match status" value="1"/>
</dbReference>
<evidence type="ECO:0000256" key="1">
    <source>
        <dbReference type="PROSITE-ProRule" id="PRU00169"/>
    </source>
</evidence>
<dbReference type="InterPro" id="IPR001789">
    <property type="entry name" value="Sig_transdc_resp-reg_receiver"/>
</dbReference>
<dbReference type="PATRIC" id="fig|1193502.14.peg.1171"/>
<dbReference type="InterPro" id="IPR000700">
    <property type="entry name" value="PAS-assoc_C"/>
</dbReference>
<dbReference type="KEGG" id="shal:SHALO_1154"/>
<dbReference type="GO" id="GO:0000160">
    <property type="term" value="P:phosphorelay signal transduction system"/>
    <property type="evidence" value="ECO:0007669"/>
    <property type="project" value="InterPro"/>
</dbReference>
<dbReference type="InterPro" id="IPR035965">
    <property type="entry name" value="PAS-like_dom_sf"/>
</dbReference>
<dbReference type="Proteomes" id="UP000094609">
    <property type="component" value="Chromosome"/>
</dbReference>
<dbReference type="Gene3D" id="3.40.50.2300">
    <property type="match status" value="1"/>
</dbReference>
<dbReference type="SMART" id="SM00091">
    <property type="entry name" value="PAS"/>
    <property type="match status" value="1"/>
</dbReference>
<feature type="modified residue" description="4-aspartylphosphate" evidence="1">
    <location>
        <position position="65"/>
    </location>
</feature>
<organism evidence="5 6">
    <name type="scientific">Sulfurospirillum halorespirans DSM 13726</name>
    <dbReference type="NCBI Taxonomy" id="1193502"/>
    <lineage>
        <taxon>Bacteria</taxon>
        <taxon>Pseudomonadati</taxon>
        <taxon>Campylobacterota</taxon>
        <taxon>Epsilonproteobacteria</taxon>
        <taxon>Campylobacterales</taxon>
        <taxon>Sulfurospirillaceae</taxon>
        <taxon>Sulfurospirillum</taxon>
    </lineage>
</organism>
<dbReference type="InterPro" id="IPR052048">
    <property type="entry name" value="ST_Response_Regulator"/>
</dbReference>
<evidence type="ECO:0000313" key="6">
    <source>
        <dbReference type="Proteomes" id="UP000094609"/>
    </source>
</evidence>
<dbReference type="Pfam" id="PF00072">
    <property type="entry name" value="Response_reg"/>
    <property type="match status" value="1"/>
</dbReference>
<dbReference type="SUPFAM" id="SSF52172">
    <property type="entry name" value="CheY-like"/>
    <property type="match status" value="1"/>
</dbReference>
<protein>
    <submittedName>
        <fullName evidence="5">Sensory box/GGDEF domain protein</fullName>
    </submittedName>
</protein>
<dbReference type="EMBL" id="CP017111">
    <property type="protein sequence ID" value="AOO64934.1"/>
    <property type="molecule type" value="Genomic_DNA"/>
</dbReference>
<dbReference type="PROSITE" id="PS50113">
    <property type="entry name" value="PAC"/>
    <property type="match status" value="1"/>
</dbReference>
<gene>
    <name evidence="5" type="ORF">SHALO_1154</name>
</gene>
<dbReference type="SMART" id="SM00448">
    <property type="entry name" value="REC"/>
    <property type="match status" value="1"/>
</dbReference>
<dbReference type="Pfam" id="PF00989">
    <property type="entry name" value="PAS"/>
    <property type="match status" value="1"/>
</dbReference>
<evidence type="ECO:0000259" key="3">
    <source>
        <dbReference type="PROSITE" id="PS50112"/>
    </source>
</evidence>
<dbReference type="RefSeq" id="WP_069477764.1">
    <property type="nucleotide sequence ID" value="NZ_CP017111.1"/>
</dbReference>
<dbReference type="AlphaFoldDB" id="A0A1D7TJ93"/>
<evidence type="ECO:0000259" key="2">
    <source>
        <dbReference type="PROSITE" id="PS50110"/>
    </source>
</evidence>
<dbReference type="PROSITE" id="PS50110">
    <property type="entry name" value="RESPONSE_REGULATORY"/>
    <property type="match status" value="1"/>
</dbReference>
<dbReference type="CDD" id="cd00130">
    <property type="entry name" value="PAS"/>
    <property type="match status" value="1"/>
</dbReference>
<dbReference type="STRING" id="1193502.SHALO_1154"/>
<dbReference type="InterPro" id="IPR000014">
    <property type="entry name" value="PAS"/>
</dbReference>
<feature type="domain" description="PAC" evidence="4">
    <location>
        <begin position="240"/>
        <end position="294"/>
    </location>
</feature>
<feature type="domain" description="PAS" evidence="3">
    <location>
        <begin position="170"/>
        <end position="239"/>
    </location>
</feature>
<dbReference type="Gene3D" id="3.30.450.20">
    <property type="entry name" value="PAS domain"/>
    <property type="match status" value="1"/>
</dbReference>
<dbReference type="CDD" id="cd00156">
    <property type="entry name" value="REC"/>
    <property type="match status" value="1"/>
</dbReference>